<proteinExistence type="predicted"/>
<accession>A0ABT8EP94</accession>
<reference evidence="4" key="1">
    <citation type="submission" date="2023-06" db="EMBL/GenBank/DDBJ databases">
        <title>Draft genome sequence of Nocardioides sp. SOB72.</title>
        <authorList>
            <person name="Zhang G."/>
        </authorList>
    </citation>
    <scope>NUCLEOTIDE SEQUENCE</scope>
    <source>
        <strain evidence="4">SOB72</strain>
    </source>
</reference>
<dbReference type="SMART" id="SM00342">
    <property type="entry name" value="HTH_ARAC"/>
    <property type="match status" value="1"/>
</dbReference>
<dbReference type="InterPro" id="IPR009057">
    <property type="entry name" value="Homeodomain-like_sf"/>
</dbReference>
<dbReference type="InterPro" id="IPR018060">
    <property type="entry name" value="HTH_AraC"/>
</dbReference>
<dbReference type="SUPFAM" id="SSF46689">
    <property type="entry name" value="Homeodomain-like"/>
    <property type="match status" value="1"/>
</dbReference>
<evidence type="ECO:0000259" key="3">
    <source>
        <dbReference type="PROSITE" id="PS01124"/>
    </source>
</evidence>
<keyword evidence="2" id="KW-0804">Transcription</keyword>
<protein>
    <submittedName>
        <fullName evidence="4">Helix-turn-helix domain-containing protein</fullName>
    </submittedName>
</protein>
<dbReference type="RefSeq" id="WP_300958816.1">
    <property type="nucleotide sequence ID" value="NZ_JAUHJR010000001.1"/>
</dbReference>
<evidence type="ECO:0000313" key="4">
    <source>
        <dbReference type="EMBL" id="MDN4159945.1"/>
    </source>
</evidence>
<dbReference type="PANTHER" id="PTHR11019">
    <property type="entry name" value="HTH-TYPE TRANSCRIPTIONAL REGULATOR NIMR"/>
    <property type="match status" value="1"/>
</dbReference>
<dbReference type="Pfam" id="PF12867">
    <property type="entry name" value="DinB_2"/>
    <property type="match status" value="1"/>
</dbReference>
<dbReference type="InterPro" id="IPR034660">
    <property type="entry name" value="DinB/YfiT-like"/>
</dbReference>
<dbReference type="EMBL" id="JAUHJR010000001">
    <property type="protein sequence ID" value="MDN4159945.1"/>
    <property type="molecule type" value="Genomic_DNA"/>
</dbReference>
<evidence type="ECO:0000256" key="1">
    <source>
        <dbReference type="ARBA" id="ARBA00023015"/>
    </source>
</evidence>
<dbReference type="PROSITE" id="PS01124">
    <property type="entry name" value="HTH_ARAC_FAMILY_2"/>
    <property type="match status" value="1"/>
</dbReference>
<dbReference type="Pfam" id="PF12833">
    <property type="entry name" value="HTH_18"/>
    <property type="match status" value="1"/>
</dbReference>
<dbReference type="InterPro" id="IPR024775">
    <property type="entry name" value="DinB-like"/>
</dbReference>
<sequence length="312" mass="34432">MDERQGRDRLRELLDAVLDEDNRTLTDMAGDAYASPYHFTRRLRRDAGEPPVAMRRRVELERAAWQLRRGTSVTDAAFAAGYESVEGFSRAFTRAYGEPPSAVGSGGPRDHGLPAPNGIHFHPPTSLWVDATEGAGATAGAVTDQLVRHDLDDTRALLELAKGLPADPLHREVLPGARVLAWDGEEPSVAAVLEHHVHAKEVWLAAVEGLDTPARGDGDPSRLLERHDAVAPRWLAMVRDVDRRGAWDDRLVDALCDPPESFVLGEVVAHVLTYAAHRRQLARLMIRMLGVAVDDGDPITWSRTTRTKETHR</sequence>
<keyword evidence="1" id="KW-0805">Transcription regulation</keyword>
<dbReference type="Proteomes" id="UP001168537">
    <property type="component" value="Unassembled WGS sequence"/>
</dbReference>
<dbReference type="Gene3D" id="1.20.120.450">
    <property type="entry name" value="dinb family like domain"/>
    <property type="match status" value="1"/>
</dbReference>
<evidence type="ECO:0000313" key="5">
    <source>
        <dbReference type="Proteomes" id="UP001168537"/>
    </source>
</evidence>
<dbReference type="PANTHER" id="PTHR11019:SF159">
    <property type="entry name" value="TRANSCRIPTIONAL REGULATOR-RELATED"/>
    <property type="match status" value="1"/>
</dbReference>
<name>A0ABT8EP94_9ACTN</name>
<dbReference type="Gene3D" id="1.10.10.60">
    <property type="entry name" value="Homeodomain-like"/>
    <property type="match status" value="1"/>
</dbReference>
<keyword evidence="5" id="KW-1185">Reference proteome</keyword>
<organism evidence="4 5">
    <name type="scientific">Nocardioides abyssi</name>
    <dbReference type="NCBI Taxonomy" id="3058370"/>
    <lineage>
        <taxon>Bacteria</taxon>
        <taxon>Bacillati</taxon>
        <taxon>Actinomycetota</taxon>
        <taxon>Actinomycetes</taxon>
        <taxon>Propionibacteriales</taxon>
        <taxon>Nocardioidaceae</taxon>
        <taxon>Nocardioides</taxon>
    </lineage>
</organism>
<comment type="caution">
    <text evidence="4">The sequence shown here is derived from an EMBL/GenBank/DDBJ whole genome shotgun (WGS) entry which is preliminary data.</text>
</comment>
<gene>
    <name evidence="4" type="ORF">QWY29_01155</name>
</gene>
<evidence type="ECO:0000256" key="2">
    <source>
        <dbReference type="ARBA" id="ARBA00023163"/>
    </source>
</evidence>
<feature type="domain" description="HTH araC/xylS-type" evidence="3">
    <location>
        <begin position="8"/>
        <end position="106"/>
    </location>
</feature>